<gene>
    <name evidence="7" type="ORF">A8O14_03475</name>
</gene>
<dbReference type="PANTHER" id="PTHR12918:SF1">
    <property type="entry name" value="CYSTEINE DIOXYGENASE TYPE 1"/>
    <property type="match status" value="1"/>
</dbReference>
<evidence type="ECO:0000256" key="5">
    <source>
        <dbReference type="ARBA" id="ARBA00023004"/>
    </source>
</evidence>
<proteinExistence type="inferred from homology"/>
<dbReference type="OrthoDB" id="7059163at2"/>
<accession>A0A191UDV7</accession>
<dbReference type="GO" id="GO:0016702">
    <property type="term" value="F:oxidoreductase activity, acting on single donors with incorporation of molecular oxygen, incorporation of two atoms of oxygen"/>
    <property type="evidence" value="ECO:0007669"/>
    <property type="project" value="InterPro"/>
</dbReference>
<dbReference type="SUPFAM" id="SSF51182">
    <property type="entry name" value="RmlC-like cupins"/>
    <property type="match status" value="1"/>
</dbReference>
<dbReference type="Gene3D" id="2.60.120.10">
    <property type="entry name" value="Jelly Rolls"/>
    <property type="match status" value="1"/>
</dbReference>
<name>A0A191UDV7_9BURK</name>
<dbReference type="InterPro" id="IPR011051">
    <property type="entry name" value="RmlC_Cupin_sf"/>
</dbReference>
<dbReference type="AlphaFoldDB" id="A0A191UDV7"/>
<keyword evidence="8" id="KW-1185">Reference proteome</keyword>
<feature type="binding site" evidence="6">
    <location>
        <position position="137"/>
    </location>
    <ligand>
        <name>Fe cation</name>
        <dbReference type="ChEBI" id="CHEBI:24875"/>
        <note>catalytic</note>
    </ligand>
</feature>
<dbReference type="KEGG" id="pwu:A8O14_03475"/>
<keyword evidence="2 6" id="KW-0479">Metal-binding</keyword>
<evidence type="ECO:0000256" key="4">
    <source>
        <dbReference type="ARBA" id="ARBA00023002"/>
    </source>
</evidence>
<evidence type="ECO:0000313" key="7">
    <source>
        <dbReference type="EMBL" id="ANI99243.1"/>
    </source>
</evidence>
<evidence type="ECO:0008006" key="9">
    <source>
        <dbReference type="Google" id="ProtNLM"/>
    </source>
</evidence>
<dbReference type="Gene3D" id="1.20.5.440">
    <property type="entry name" value="ATP synthase delta/epsilon subunit, C-terminal domain"/>
    <property type="match status" value="1"/>
</dbReference>
<dbReference type="InterPro" id="IPR010300">
    <property type="entry name" value="CDO_1"/>
</dbReference>
<dbReference type="CDD" id="cd10548">
    <property type="entry name" value="cupin_CDO"/>
    <property type="match status" value="1"/>
</dbReference>
<evidence type="ECO:0000256" key="3">
    <source>
        <dbReference type="ARBA" id="ARBA00022964"/>
    </source>
</evidence>
<dbReference type="Proteomes" id="UP000078463">
    <property type="component" value="Chromosome"/>
</dbReference>
<organism evidence="7 8">
    <name type="scientific">Polynucleobacter wuianus</name>
    <dbReference type="NCBI Taxonomy" id="1743168"/>
    <lineage>
        <taxon>Bacteria</taxon>
        <taxon>Pseudomonadati</taxon>
        <taxon>Pseudomonadota</taxon>
        <taxon>Betaproteobacteria</taxon>
        <taxon>Burkholderiales</taxon>
        <taxon>Burkholderiaceae</taxon>
        <taxon>Polynucleobacter</taxon>
    </lineage>
</organism>
<evidence type="ECO:0000256" key="1">
    <source>
        <dbReference type="ARBA" id="ARBA00006622"/>
    </source>
</evidence>
<keyword evidence="4" id="KW-0560">Oxidoreductase</keyword>
<feature type="binding site" evidence="6">
    <location>
        <position position="85"/>
    </location>
    <ligand>
        <name>Fe cation</name>
        <dbReference type="ChEBI" id="CHEBI:24875"/>
        <note>catalytic</note>
    </ligand>
</feature>
<dbReference type="GO" id="GO:0008198">
    <property type="term" value="F:ferrous iron binding"/>
    <property type="evidence" value="ECO:0007669"/>
    <property type="project" value="TreeGrafter"/>
</dbReference>
<keyword evidence="3" id="KW-0223">Dioxygenase</keyword>
<evidence type="ECO:0000256" key="2">
    <source>
        <dbReference type="ARBA" id="ARBA00022723"/>
    </source>
</evidence>
<protein>
    <recommendedName>
        <fullName evidence="9">Cysteine dioxygenase</fullName>
    </recommendedName>
</protein>
<evidence type="ECO:0000313" key="8">
    <source>
        <dbReference type="Proteomes" id="UP000078463"/>
    </source>
</evidence>
<dbReference type="InterPro" id="IPR014710">
    <property type="entry name" value="RmlC-like_jellyroll"/>
</dbReference>
<dbReference type="PANTHER" id="PTHR12918">
    <property type="entry name" value="CYSTEINE DIOXYGENASE"/>
    <property type="match status" value="1"/>
</dbReference>
<dbReference type="EMBL" id="CP015922">
    <property type="protein sequence ID" value="ANI99243.1"/>
    <property type="molecule type" value="Genomic_DNA"/>
</dbReference>
<dbReference type="RefSeq" id="WP_068948247.1">
    <property type="nucleotide sequence ID" value="NZ_CP015922.1"/>
</dbReference>
<comment type="similarity">
    <text evidence="1">Belongs to the cysteine dioxygenase family.</text>
</comment>
<reference evidence="8" key="1">
    <citation type="submission" date="2016-05" db="EMBL/GenBank/DDBJ databases">
        <title>Polynucleobacter sp. QLW-P1FAT50C-4 genome.</title>
        <authorList>
            <person name="Hahn M.W."/>
        </authorList>
    </citation>
    <scope>NUCLEOTIDE SEQUENCE [LARGE SCALE GENOMIC DNA]</scope>
    <source>
        <strain evidence="8">QLW-P1FAT50C-4</strain>
    </source>
</reference>
<sequence length="193" mass="21524">MPEGKLLTFIKELSVLLEQKPSEEIIFTKGKKLLETLIAIDDWLPTEFTKPHPQYYQQYLLYADPLDRFSIVSFVWGPGQKTPIHNHTVWGMIGQLRGEEKGTPYYPQAGGGFKIGKACVCPPGHVDTVSPNTHDIHVVENNLADQTSISIHVYGGNIGRIHRSVFDPINGTPKSFVSGYANTLVPNLWNPAQ</sequence>
<dbReference type="STRING" id="1743168.A8O14_03475"/>
<evidence type="ECO:0000256" key="6">
    <source>
        <dbReference type="PIRSR" id="PIRSR610300-51"/>
    </source>
</evidence>
<keyword evidence="5 6" id="KW-0408">Iron</keyword>
<feature type="binding site" evidence="6">
    <location>
        <position position="87"/>
    </location>
    <ligand>
        <name>Fe cation</name>
        <dbReference type="ChEBI" id="CHEBI:24875"/>
        <note>catalytic</note>
    </ligand>
</feature>